<reference evidence="3 4" key="1">
    <citation type="submission" date="2018-07" db="EMBL/GenBank/DDBJ databases">
        <title>The complete nuclear genome of the prasinophyte Chloropicon primus (CCMP1205).</title>
        <authorList>
            <person name="Pombert J.-F."/>
            <person name="Otis C."/>
            <person name="Turmel M."/>
            <person name="Lemieux C."/>
        </authorList>
    </citation>
    <scope>NUCLEOTIDE SEQUENCE [LARGE SCALE GENOMIC DNA]</scope>
    <source>
        <strain evidence="3 4">CCMP1205</strain>
    </source>
</reference>
<evidence type="ECO:0000313" key="4">
    <source>
        <dbReference type="Proteomes" id="UP000316726"/>
    </source>
</evidence>
<gene>
    <name evidence="3" type="ORF">A3770_03p22570</name>
</gene>
<dbReference type="Gene3D" id="3.80.10.10">
    <property type="entry name" value="Ribonuclease Inhibitor"/>
    <property type="match status" value="2"/>
</dbReference>
<evidence type="ECO:0008006" key="5">
    <source>
        <dbReference type="Google" id="ProtNLM"/>
    </source>
</evidence>
<dbReference type="Proteomes" id="UP000316726">
    <property type="component" value="Chromosome 3"/>
</dbReference>
<evidence type="ECO:0000256" key="2">
    <source>
        <dbReference type="SAM" id="MobiDB-lite"/>
    </source>
</evidence>
<dbReference type="SUPFAM" id="SSF52047">
    <property type="entry name" value="RNI-like"/>
    <property type="match status" value="1"/>
</dbReference>
<dbReference type="AlphaFoldDB" id="A0A5B8MH41"/>
<dbReference type="InterPro" id="IPR032675">
    <property type="entry name" value="LRR_dom_sf"/>
</dbReference>
<dbReference type="PANTHER" id="PTHR24110">
    <property type="entry name" value="CENTROSOMAL PROTEIN OF 78 KDA"/>
    <property type="match status" value="1"/>
</dbReference>
<sequence length="516" mass="56504">MRPHTAPAGGQASTSPSRGSGPLPSFGSKMGSSIKHKRIRNVSVDLPKHLANGGLQANLVPFKADEIIELVDGILEGYGKLEYLRLLCLSKGHTAGTSDNKRMGTITHDRCVDSVVSKIQQERLRRRMPKLFKNVLRNAPLVELELGFTCSGENAKALSRGLAGNRTLRKLSLAGSGIGDTNFLVVFQVLPSLQHLQELCLPYCKLTDTSGKAIASLIKGNASKSATDMWQSQLRTYRPQSPRKGYDHTELQKLDAIAIESNDGLVILDLCGNKLTYRTAHAMSNALQHDAKMVSLNLSSNKIGKEVFQEFQQIMNAHESLQVVDLSGNEEKFGKLVKHGKGSATLEEDAQEQKGSPRLAAVHKAPGLQPVDELVSTAAMQDSNDPSVTLAERVLKQLFEYESRISELEKRRLLDLKKIRKLGKENDELKDMNEKLMSRKYPPANSRAPKRAPKAPNEGELIVSLTDALQGIEKIVTSLADKKQQSKEGAADPALVKSALLVEDLNRQLISLCDLG</sequence>
<accession>A0A5B8MH41</accession>
<evidence type="ECO:0000313" key="3">
    <source>
        <dbReference type="EMBL" id="QDZ19739.1"/>
    </source>
</evidence>
<proteinExistence type="predicted"/>
<feature type="region of interest" description="Disordered" evidence="2">
    <location>
        <begin position="438"/>
        <end position="459"/>
    </location>
</feature>
<dbReference type="OrthoDB" id="272549at2759"/>
<dbReference type="GO" id="GO:0005930">
    <property type="term" value="C:axoneme"/>
    <property type="evidence" value="ECO:0007669"/>
    <property type="project" value="UniProtKB-SubCell"/>
</dbReference>
<dbReference type="InterPro" id="IPR001611">
    <property type="entry name" value="Leu-rich_rpt"/>
</dbReference>
<dbReference type="PANTHER" id="PTHR24110:SF3">
    <property type="entry name" value="CENTROSOMAL PROTEIN OF 78 KDA"/>
    <property type="match status" value="1"/>
</dbReference>
<organism evidence="3 4">
    <name type="scientific">Chloropicon primus</name>
    <dbReference type="NCBI Taxonomy" id="1764295"/>
    <lineage>
        <taxon>Eukaryota</taxon>
        <taxon>Viridiplantae</taxon>
        <taxon>Chlorophyta</taxon>
        <taxon>Chloropicophyceae</taxon>
        <taxon>Chloropicales</taxon>
        <taxon>Chloropicaceae</taxon>
        <taxon>Chloropicon</taxon>
    </lineage>
</organism>
<dbReference type="SMART" id="SM00368">
    <property type="entry name" value="LRR_RI"/>
    <property type="match status" value="3"/>
</dbReference>
<feature type="region of interest" description="Disordered" evidence="2">
    <location>
        <begin position="1"/>
        <end position="34"/>
    </location>
</feature>
<name>A0A5B8MH41_9CHLO</name>
<dbReference type="EMBL" id="CP031036">
    <property type="protein sequence ID" value="QDZ19739.1"/>
    <property type="molecule type" value="Genomic_DNA"/>
</dbReference>
<comment type="subcellular location">
    <subcellularLocation>
        <location evidence="1">Cytoplasm</location>
        <location evidence="1">Cytoskeleton</location>
        <location evidence="1">Cilium axoneme</location>
    </subcellularLocation>
</comment>
<evidence type="ECO:0000256" key="1">
    <source>
        <dbReference type="ARBA" id="ARBA00004430"/>
    </source>
</evidence>
<dbReference type="Pfam" id="PF13516">
    <property type="entry name" value="LRR_6"/>
    <property type="match status" value="2"/>
</dbReference>
<protein>
    <recommendedName>
        <fullName evidence="5">Leucine-rich repeat domain-containing protein</fullName>
    </recommendedName>
</protein>
<keyword evidence="4" id="KW-1185">Reference proteome</keyword>
<dbReference type="STRING" id="1764295.A0A5B8MH41"/>